<evidence type="ECO:0000256" key="11">
    <source>
        <dbReference type="ARBA" id="ARBA00022840"/>
    </source>
</evidence>
<feature type="non-terminal residue" evidence="20">
    <location>
        <position position="1"/>
    </location>
</feature>
<dbReference type="Pfam" id="PF00271">
    <property type="entry name" value="Helicase_C"/>
    <property type="match status" value="1"/>
</dbReference>
<dbReference type="InterPro" id="IPR021673">
    <property type="entry name" value="RLR_CTR"/>
</dbReference>
<feature type="domain" description="Helicase C-terminal" evidence="18">
    <location>
        <begin position="357"/>
        <end position="509"/>
    </location>
</feature>
<dbReference type="GO" id="GO:0005737">
    <property type="term" value="C:cytoplasm"/>
    <property type="evidence" value="ECO:0007669"/>
    <property type="project" value="UniProtKB-SubCell"/>
</dbReference>
<dbReference type="PROSITE" id="PS51789">
    <property type="entry name" value="RLR_CTR"/>
    <property type="match status" value="1"/>
</dbReference>
<dbReference type="PANTHER" id="PTHR14074">
    <property type="entry name" value="HELICASE WITH DEATH DOMAIN-RELATED"/>
    <property type="match status" value="1"/>
</dbReference>
<evidence type="ECO:0000256" key="5">
    <source>
        <dbReference type="ARBA" id="ARBA00022588"/>
    </source>
</evidence>
<gene>
    <name evidence="20" type="ORF">GSTENG00022053001</name>
</gene>
<evidence type="ECO:0000256" key="3">
    <source>
        <dbReference type="ARBA" id="ARBA00012552"/>
    </source>
</evidence>
<reference evidence="20" key="2">
    <citation type="submission" date="2004-02" db="EMBL/GenBank/DDBJ databases">
        <authorList>
            <consortium name="Genoscope"/>
            <consortium name="Whitehead Institute Centre for Genome Research"/>
        </authorList>
    </citation>
    <scope>NUCLEOTIDE SEQUENCE</scope>
</reference>
<dbReference type="GO" id="GO:0016787">
    <property type="term" value="F:hydrolase activity"/>
    <property type="evidence" value="ECO:0007669"/>
    <property type="project" value="UniProtKB-KW"/>
</dbReference>
<dbReference type="SMART" id="SM00487">
    <property type="entry name" value="DEXDc"/>
    <property type="match status" value="1"/>
</dbReference>
<dbReference type="KEGG" id="tng:GSTEN00022053G001"/>
<keyword evidence="10" id="KW-0862">Zinc</keyword>
<dbReference type="InterPro" id="IPR051363">
    <property type="entry name" value="RLR_Helicase"/>
</dbReference>
<dbReference type="SUPFAM" id="SSF52540">
    <property type="entry name" value="P-loop containing nucleoside triphosphate hydrolases"/>
    <property type="match status" value="2"/>
</dbReference>
<evidence type="ECO:0000256" key="2">
    <source>
        <dbReference type="ARBA" id="ARBA00006866"/>
    </source>
</evidence>
<keyword evidence="5" id="KW-0399">Innate immunity</keyword>
<keyword evidence="12" id="KW-0391">Immunity</keyword>
<keyword evidence="4" id="KW-0963">Cytoplasm</keyword>
<dbReference type="GO" id="GO:0140374">
    <property type="term" value="P:antiviral innate immune response"/>
    <property type="evidence" value="ECO:0007669"/>
    <property type="project" value="TreeGrafter"/>
</dbReference>
<dbReference type="GO" id="GO:0003725">
    <property type="term" value="F:double-stranded RNA binding"/>
    <property type="evidence" value="ECO:0007669"/>
    <property type="project" value="TreeGrafter"/>
</dbReference>
<sequence length="730" mass="82471">LYPYQQEVVERALRGENIIICLPTGAGKTRAAVYVAKRHLETTANAKVVVLVNKVHLVDQHHSKEFQPHLSPVYRVVPVSGDNEEKDFFGRVLKDSDVVICTAQILYNAMINKEDAKHAELSDITLLIIDECHHTNKEAVYNQIMSCYVEKKQNGEQPLPQVLGLTASLGTGGARTLQDAVEHVLQVSVRPSRQPVCHSPALVSSASPSSPAQICANLDSGVVSTKRYVPELEEKVPRPVKTFDIAEERPKDPFGNHLKSMMQMIHDFMDLPDPIKLRECGTQEYETDVVLLERDGETAAPPCRWTTGARVCVRHHFCVCIRSERGQQSVGTVCPPPPPVQRRAAHPRHPENDGCFPLAGGLLPQQSRHRNRRDRFLLENRAELKMLAADSRYENPKMSQLERVLLNQFGPDPEQKDTIRSFRQGRLNLLISTSVAEEGLDIPECNLVVRYGLLTNEIAQIQASGRARARNSQYSVVAQRHSREVRRESLNEHLEELGEQAVAKIKEMQTESIRNRRAAESKKAKRRSQHTAARVQLLCRNCFRQVASGSDIRLVDNTHYVNINPDFKRFYKTGERVIINRRFEDWEPGRTISCSNGSCNKKWGAEIKYKKVALLPNLSIENFALETPEGRMTPRKWKDITFTVDNFSFEDPEGKSNLQHKTERLKKQVGEIGGEGGGGHESEKRLQEERVQRMGGESGWAGIDKNSSGDTRKRAKRIPELIRKDSKKDV</sequence>
<evidence type="ECO:0000256" key="16">
    <source>
        <dbReference type="SAM" id="MobiDB-lite"/>
    </source>
</evidence>
<comment type="subcellular location">
    <subcellularLocation>
        <location evidence="1">Cytoplasm</location>
    </subcellularLocation>
</comment>
<keyword evidence="8" id="KW-0378">Hydrolase</keyword>
<protein>
    <recommendedName>
        <fullName evidence="3">RNA helicase</fullName>
        <ecNumber evidence="3">3.6.4.13</ecNumber>
    </recommendedName>
</protein>
<keyword evidence="14" id="KW-0051">Antiviral defense</keyword>
<organism evidence="20">
    <name type="scientific">Tetraodon nigroviridis</name>
    <name type="common">Spotted green pufferfish</name>
    <name type="synonym">Chelonodon nigroviridis</name>
    <dbReference type="NCBI Taxonomy" id="99883"/>
    <lineage>
        <taxon>Eukaryota</taxon>
        <taxon>Metazoa</taxon>
        <taxon>Chordata</taxon>
        <taxon>Craniata</taxon>
        <taxon>Vertebrata</taxon>
        <taxon>Euteleostomi</taxon>
        <taxon>Actinopterygii</taxon>
        <taxon>Neopterygii</taxon>
        <taxon>Teleostei</taxon>
        <taxon>Neoteleostei</taxon>
        <taxon>Acanthomorphata</taxon>
        <taxon>Eupercaria</taxon>
        <taxon>Tetraodontiformes</taxon>
        <taxon>Tetradontoidea</taxon>
        <taxon>Tetraodontidae</taxon>
        <taxon>Tetraodon</taxon>
    </lineage>
</organism>
<dbReference type="GO" id="GO:0003677">
    <property type="term" value="F:DNA binding"/>
    <property type="evidence" value="ECO:0007669"/>
    <property type="project" value="InterPro"/>
</dbReference>
<dbReference type="Pfam" id="PF11648">
    <property type="entry name" value="RIG-I_C-RD"/>
    <property type="match status" value="1"/>
</dbReference>
<dbReference type="GO" id="GO:0005524">
    <property type="term" value="F:ATP binding"/>
    <property type="evidence" value="ECO:0007669"/>
    <property type="project" value="UniProtKB-KW"/>
</dbReference>
<name>Q4S952_TETNG</name>
<dbReference type="GO" id="GO:0002753">
    <property type="term" value="P:cytoplasmic pattern recognition receptor signaling pathway"/>
    <property type="evidence" value="ECO:0007669"/>
    <property type="project" value="TreeGrafter"/>
</dbReference>
<evidence type="ECO:0000256" key="8">
    <source>
        <dbReference type="ARBA" id="ARBA00022801"/>
    </source>
</evidence>
<keyword evidence="6" id="KW-0479">Metal-binding</keyword>
<feature type="compositionally biased region" description="Basic and acidic residues" evidence="16">
    <location>
        <begin position="509"/>
        <end position="522"/>
    </location>
</feature>
<comment type="catalytic activity">
    <reaction evidence="15">
        <text>ATP + H2O = ADP + phosphate + H(+)</text>
        <dbReference type="Rhea" id="RHEA:13065"/>
        <dbReference type="ChEBI" id="CHEBI:15377"/>
        <dbReference type="ChEBI" id="CHEBI:15378"/>
        <dbReference type="ChEBI" id="CHEBI:30616"/>
        <dbReference type="ChEBI" id="CHEBI:43474"/>
        <dbReference type="ChEBI" id="CHEBI:456216"/>
        <dbReference type="EC" id="3.6.4.13"/>
    </reaction>
    <physiologicalReaction direction="left-to-right" evidence="15">
        <dbReference type="Rhea" id="RHEA:13066"/>
    </physiologicalReaction>
</comment>
<dbReference type="InterPro" id="IPR001650">
    <property type="entry name" value="Helicase_C-like"/>
</dbReference>
<comment type="similarity">
    <text evidence="2">Belongs to the helicase family. RLR subfamily.</text>
</comment>
<evidence type="ECO:0000256" key="7">
    <source>
        <dbReference type="ARBA" id="ARBA00022741"/>
    </source>
</evidence>
<dbReference type="GO" id="GO:0039536">
    <property type="term" value="P:negative regulation of RIG-I signaling pathway"/>
    <property type="evidence" value="ECO:0007669"/>
    <property type="project" value="TreeGrafter"/>
</dbReference>
<evidence type="ECO:0000259" key="19">
    <source>
        <dbReference type="PROSITE" id="PS51789"/>
    </source>
</evidence>
<evidence type="ECO:0000259" key="17">
    <source>
        <dbReference type="PROSITE" id="PS51192"/>
    </source>
</evidence>
<dbReference type="EMBL" id="CAAE01014700">
    <property type="protein sequence ID" value="CAG02830.1"/>
    <property type="molecule type" value="Genomic_DNA"/>
</dbReference>
<evidence type="ECO:0000256" key="6">
    <source>
        <dbReference type="ARBA" id="ARBA00022723"/>
    </source>
</evidence>
<evidence type="ECO:0000256" key="4">
    <source>
        <dbReference type="ARBA" id="ARBA00022490"/>
    </source>
</evidence>
<dbReference type="Pfam" id="PF04851">
    <property type="entry name" value="ResIII"/>
    <property type="match status" value="1"/>
</dbReference>
<dbReference type="SMART" id="SM00490">
    <property type="entry name" value="HELICc"/>
    <property type="match status" value="1"/>
</dbReference>
<proteinExistence type="inferred from homology"/>
<dbReference type="InterPro" id="IPR041204">
    <property type="entry name" value="RIG-I-like_C"/>
</dbReference>
<comment type="caution">
    <text evidence="20">The sequence shown here is derived from an EMBL/GenBank/DDBJ whole genome shotgun (WGS) entry which is preliminary data.</text>
</comment>
<feature type="compositionally biased region" description="Basic and acidic residues" evidence="16">
    <location>
        <begin position="717"/>
        <end position="730"/>
    </location>
</feature>
<evidence type="ECO:0000256" key="9">
    <source>
        <dbReference type="ARBA" id="ARBA00022806"/>
    </source>
</evidence>
<dbReference type="GO" id="GO:0003724">
    <property type="term" value="F:RNA helicase activity"/>
    <property type="evidence" value="ECO:0007669"/>
    <property type="project" value="UniProtKB-EC"/>
</dbReference>
<keyword evidence="9" id="KW-0347">Helicase</keyword>
<evidence type="ECO:0000256" key="1">
    <source>
        <dbReference type="ARBA" id="ARBA00004496"/>
    </source>
</evidence>
<dbReference type="OrthoDB" id="416741at2759"/>
<evidence type="ECO:0000256" key="12">
    <source>
        <dbReference type="ARBA" id="ARBA00022859"/>
    </source>
</evidence>
<feature type="compositionally biased region" description="Basic and acidic residues" evidence="16">
    <location>
        <begin position="678"/>
        <end position="692"/>
    </location>
</feature>
<dbReference type="Gene3D" id="2.170.150.30">
    <property type="entry name" value="RIG-I-like receptor, C-terminal regulatory domain"/>
    <property type="match status" value="1"/>
</dbReference>
<dbReference type="InterPro" id="IPR038557">
    <property type="entry name" value="RLR_C_sf"/>
</dbReference>
<feature type="domain" description="RLR CTR" evidence="19">
    <location>
        <begin position="525"/>
        <end position="654"/>
    </location>
</feature>
<feature type="region of interest" description="Disordered" evidence="16">
    <location>
        <begin position="509"/>
        <end position="529"/>
    </location>
</feature>
<feature type="region of interest" description="Disordered" evidence="16">
    <location>
        <begin position="670"/>
        <end position="730"/>
    </location>
</feature>
<dbReference type="GO" id="GO:0008270">
    <property type="term" value="F:zinc ion binding"/>
    <property type="evidence" value="ECO:0007669"/>
    <property type="project" value="TreeGrafter"/>
</dbReference>
<dbReference type="PANTHER" id="PTHR14074:SF7">
    <property type="entry name" value="ATP-DEPENDENT RNA HELICASE DHX58"/>
    <property type="match status" value="1"/>
</dbReference>
<dbReference type="InterPro" id="IPR006935">
    <property type="entry name" value="Helicase/UvrB_N"/>
</dbReference>
<dbReference type="CDD" id="cd15806">
    <property type="entry name" value="LGP2_C"/>
    <property type="match status" value="1"/>
</dbReference>
<evidence type="ECO:0000313" key="20">
    <source>
        <dbReference type="EMBL" id="CAG02830.1"/>
    </source>
</evidence>
<keyword evidence="11" id="KW-0067">ATP-binding</keyword>
<dbReference type="EC" id="3.6.4.13" evidence="3"/>
<dbReference type="GO" id="GO:0003727">
    <property type="term" value="F:single-stranded RNA binding"/>
    <property type="evidence" value="ECO:0007669"/>
    <property type="project" value="TreeGrafter"/>
</dbReference>
<dbReference type="InterPro" id="IPR027417">
    <property type="entry name" value="P-loop_NTPase"/>
</dbReference>
<evidence type="ECO:0000259" key="18">
    <source>
        <dbReference type="PROSITE" id="PS51194"/>
    </source>
</evidence>
<dbReference type="InterPro" id="IPR014001">
    <property type="entry name" value="Helicase_ATP-bd"/>
</dbReference>
<accession>Q4S952</accession>
<evidence type="ECO:0000256" key="10">
    <source>
        <dbReference type="ARBA" id="ARBA00022833"/>
    </source>
</evidence>
<evidence type="ECO:0000256" key="15">
    <source>
        <dbReference type="ARBA" id="ARBA00049390"/>
    </source>
</evidence>
<dbReference type="PROSITE" id="PS51192">
    <property type="entry name" value="HELICASE_ATP_BIND_1"/>
    <property type="match status" value="1"/>
</dbReference>
<keyword evidence="13" id="KW-0694">RNA-binding</keyword>
<feature type="domain" description="Helicase ATP-binding" evidence="17">
    <location>
        <begin position="9"/>
        <end position="187"/>
    </location>
</feature>
<evidence type="ECO:0000256" key="13">
    <source>
        <dbReference type="ARBA" id="ARBA00022884"/>
    </source>
</evidence>
<reference evidence="20" key="1">
    <citation type="journal article" date="2004" name="Nature">
        <title>Genome duplication in the teleost fish Tetraodon nigroviridis reveals the early vertebrate proto-karyotype.</title>
        <authorList>
            <person name="Jaillon O."/>
            <person name="Aury J.-M."/>
            <person name="Brunet F."/>
            <person name="Petit J.-L."/>
            <person name="Stange-Thomann N."/>
            <person name="Mauceli E."/>
            <person name="Bouneau L."/>
            <person name="Fischer C."/>
            <person name="Ozouf-Costaz C."/>
            <person name="Bernot A."/>
            <person name="Nicaud S."/>
            <person name="Jaffe D."/>
            <person name="Fisher S."/>
            <person name="Lutfalla G."/>
            <person name="Dossat C."/>
            <person name="Segurens B."/>
            <person name="Dasilva C."/>
            <person name="Salanoubat M."/>
            <person name="Levy M."/>
            <person name="Boudet N."/>
            <person name="Castellano S."/>
            <person name="Anthouard V."/>
            <person name="Jubin C."/>
            <person name="Castelli V."/>
            <person name="Katinka M."/>
            <person name="Vacherie B."/>
            <person name="Biemont C."/>
            <person name="Skalli Z."/>
            <person name="Cattolico L."/>
            <person name="Poulain J."/>
            <person name="De Berardinis V."/>
            <person name="Cruaud C."/>
            <person name="Duprat S."/>
            <person name="Brottier P."/>
            <person name="Coutanceau J.-P."/>
            <person name="Gouzy J."/>
            <person name="Parra G."/>
            <person name="Lardier G."/>
            <person name="Chapple C."/>
            <person name="McKernan K.J."/>
            <person name="McEwan P."/>
            <person name="Bosak S."/>
            <person name="Kellis M."/>
            <person name="Volff J.-N."/>
            <person name="Guigo R."/>
            <person name="Zody M.C."/>
            <person name="Mesirov J."/>
            <person name="Lindblad-Toh K."/>
            <person name="Birren B."/>
            <person name="Nusbaum C."/>
            <person name="Kahn D."/>
            <person name="Robinson-Rechavi M."/>
            <person name="Laudet V."/>
            <person name="Schachter V."/>
            <person name="Quetier F."/>
            <person name="Saurin W."/>
            <person name="Scarpelli C."/>
            <person name="Wincker P."/>
            <person name="Lander E.S."/>
            <person name="Weissenbach J."/>
            <person name="Roest Crollius H."/>
        </authorList>
    </citation>
    <scope>NUCLEOTIDE SEQUENCE [LARGE SCALE GENOMIC DNA]</scope>
</reference>
<evidence type="ECO:0000256" key="14">
    <source>
        <dbReference type="ARBA" id="ARBA00023118"/>
    </source>
</evidence>
<keyword evidence="7" id="KW-0547">Nucleotide-binding</keyword>
<dbReference type="AlphaFoldDB" id="Q4S952"/>
<dbReference type="PROSITE" id="PS51194">
    <property type="entry name" value="HELICASE_CTER"/>
    <property type="match status" value="1"/>
</dbReference>
<dbReference type="Pfam" id="PF18119">
    <property type="entry name" value="RIG-I_C"/>
    <property type="match status" value="1"/>
</dbReference>
<dbReference type="Gene3D" id="3.40.50.300">
    <property type="entry name" value="P-loop containing nucleotide triphosphate hydrolases"/>
    <property type="match status" value="2"/>
</dbReference>